<evidence type="ECO:0000313" key="2">
    <source>
        <dbReference type="EMBL" id="CAG8603515.1"/>
    </source>
</evidence>
<keyword evidence="3" id="KW-1185">Reference proteome</keyword>
<dbReference type="PROSITE" id="PS51886">
    <property type="entry name" value="TLDC"/>
    <property type="match status" value="1"/>
</dbReference>
<dbReference type="Pfam" id="PF07534">
    <property type="entry name" value="TLD"/>
    <property type="match status" value="1"/>
</dbReference>
<protein>
    <submittedName>
        <fullName evidence="2">30493_t:CDS:1</fullName>
    </submittedName>
</protein>
<name>A0ABN7UKS3_GIGMA</name>
<dbReference type="InterPro" id="IPR006571">
    <property type="entry name" value="TLDc_dom"/>
</dbReference>
<dbReference type="EMBL" id="CAJVQB010003283">
    <property type="protein sequence ID" value="CAG8603515.1"/>
    <property type="molecule type" value="Genomic_DNA"/>
</dbReference>
<dbReference type="SMART" id="SM00584">
    <property type="entry name" value="TLDc"/>
    <property type="match status" value="1"/>
</dbReference>
<comment type="caution">
    <text evidence="2">The sequence shown here is derived from an EMBL/GenBank/DDBJ whole genome shotgun (WGS) entry which is preliminary data.</text>
</comment>
<organism evidence="2 3">
    <name type="scientific">Gigaspora margarita</name>
    <dbReference type="NCBI Taxonomy" id="4874"/>
    <lineage>
        <taxon>Eukaryota</taxon>
        <taxon>Fungi</taxon>
        <taxon>Fungi incertae sedis</taxon>
        <taxon>Mucoromycota</taxon>
        <taxon>Glomeromycotina</taxon>
        <taxon>Glomeromycetes</taxon>
        <taxon>Diversisporales</taxon>
        <taxon>Gigasporaceae</taxon>
        <taxon>Gigaspora</taxon>
    </lineage>
</organism>
<dbReference type="Proteomes" id="UP000789901">
    <property type="component" value="Unassembled WGS sequence"/>
</dbReference>
<proteinExistence type="predicted"/>
<feature type="domain" description="TLDc" evidence="1">
    <location>
        <begin position="63"/>
        <end position="227"/>
    </location>
</feature>
<reference evidence="2 3" key="1">
    <citation type="submission" date="2021-06" db="EMBL/GenBank/DDBJ databases">
        <authorList>
            <person name="Kallberg Y."/>
            <person name="Tangrot J."/>
            <person name="Rosling A."/>
        </authorList>
    </citation>
    <scope>NUCLEOTIDE SEQUENCE [LARGE SCALE GENOMIC DNA]</scope>
    <source>
        <strain evidence="2 3">120-4 pot B 10/14</strain>
    </source>
</reference>
<gene>
    <name evidence="2" type="ORF">GMARGA_LOCUS7003</name>
</gene>
<sequence length="230" mass="27042">MSELLLEEHKFNQITDDEIKDIIRKCKRKNIELEILEEVERLYKINKNDYYDFRDGNFCLESELLDFDTAKKLITWISGKKNHHVCWYKFELLFNMKHDGLKSETFHKNCDGKGPTIVIIKLFNNNLIGGYNPLDWECRNVFKKTKDSFLFQKYKCLNGYIHKKSNIIPGYENKAIACSPSNCSMFGITNLYIQSGSKHCNLISSNYESLNMSGDYLIKSYEVLRVIKQK</sequence>
<evidence type="ECO:0000313" key="3">
    <source>
        <dbReference type="Proteomes" id="UP000789901"/>
    </source>
</evidence>
<evidence type="ECO:0000259" key="1">
    <source>
        <dbReference type="PROSITE" id="PS51886"/>
    </source>
</evidence>
<accession>A0ABN7UKS3</accession>